<dbReference type="Pfam" id="PF07058">
    <property type="entry name" value="MAP70"/>
    <property type="match status" value="1"/>
</dbReference>
<accession>A0A7J0DQX5</accession>
<dbReference type="OrthoDB" id="2014495at2759"/>
<dbReference type="GO" id="GO:0005874">
    <property type="term" value="C:microtubule"/>
    <property type="evidence" value="ECO:0007669"/>
    <property type="project" value="UniProtKB-KW"/>
</dbReference>
<feature type="coiled-coil region" evidence="7">
    <location>
        <begin position="88"/>
        <end position="157"/>
    </location>
</feature>
<protein>
    <submittedName>
        <fullName evidence="9">Microtubule-associated proteins 70-1</fullName>
    </submittedName>
</protein>
<proteinExistence type="inferred from homology"/>
<keyword evidence="5 7" id="KW-0175">Coiled coil</keyword>
<reference evidence="10" key="1">
    <citation type="submission" date="2019-07" db="EMBL/GenBank/DDBJ databases">
        <title>De Novo Assembly of kiwifruit Actinidia rufa.</title>
        <authorList>
            <person name="Sugita-Konishi S."/>
            <person name="Sato K."/>
            <person name="Mori E."/>
            <person name="Abe Y."/>
            <person name="Kisaki G."/>
            <person name="Hamano K."/>
            <person name="Suezawa K."/>
            <person name="Otani M."/>
            <person name="Fukuda T."/>
            <person name="Manabe T."/>
            <person name="Gomi K."/>
            <person name="Tabuchi M."/>
            <person name="Akimitsu K."/>
            <person name="Kataoka I."/>
        </authorList>
    </citation>
    <scope>NUCLEOTIDE SEQUENCE [LARGE SCALE GENOMIC DNA]</scope>
    <source>
        <strain evidence="10">cv. Fuchu</strain>
    </source>
</reference>
<dbReference type="GO" id="GO:0008017">
    <property type="term" value="F:microtubule binding"/>
    <property type="evidence" value="ECO:0007669"/>
    <property type="project" value="InterPro"/>
</dbReference>
<feature type="region of interest" description="Disordered" evidence="8">
    <location>
        <begin position="1"/>
        <end position="31"/>
    </location>
</feature>
<evidence type="ECO:0000256" key="2">
    <source>
        <dbReference type="ARBA" id="ARBA00008825"/>
    </source>
</evidence>
<dbReference type="PANTHER" id="PTHR31246:SF17">
    <property type="entry name" value="MICROTUBULE-ASSOCIATED PROTEIN 70-2"/>
    <property type="match status" value="1"/>
</dbReference>
<dbReference type="Proteomes" id="UP000585474">
    <property type="component" value="Unassembled WGS sequence"/>
</dbReference>
<name>A0A7J0DQX5_9ERIC</name>
<dbReference type="AlphaFoldDB" id="A0A7J0DQX5"/>
<sequence length="639" mass="71122">MGDSGRSEMEEFFGDGGVSPPVDMWENGGNVRPPSVSEAVVMTATPLTVSGSFKEGKGSRRRAPLRPSMDADEFINLLHGSDPVKVELNRLENEVRDKDRELGDAHAEIKALRLSERLREKAVEELTEELAKVDEKLKLTESLLESKNLEIKKINDEKKASMAAQFAAEATLRRVHAAQKDDDMPPIEAILAPLEAELKLARQEIAKLQDDNKALDRLTKSKEAALLEAERTVQVALAKASMVDDLQNKNQELMKQIEICQEENKILDKMHRQKVAEVEKLTQTVRELEEAVLAGGAAANAVRDYQRKVQEMNEERKTLDRELARAKVTANRVATVVANEWKDANDKVMPVKQWLEERRFLQGEMQQLRDKLAVVDRAAKSEAQLKEKYQLRLKVLEESLRLATSGNRNTLEGKIVSNGPSRRQSLGGADNISKLTSNGFLPKRSPSFQLRSSLSSGSSSVLKHAKGTSKSFDGGTRSLDRGKLLLNGMGPNFNLSQSCEGTKETEVNSNTWKENPEEKPNDFVAVDVEDTVAGLLYDLLQKEVIALRKAGHEKDQSLKDKDDAIEMLAKKVDTLTKAMEVEAKKMRREVAAMEKEVAAMRVEKEHENRAKRLGNAKAPVSSSQLLPGRCVSSSSHLHI</sequence>
<comment type="subcellular location">
    <subcellularLocation>
        <location evidence="1">Cytoplasm</location>
        <location evidence="1">Cytoskeleton</location>
    </subcellularLocation>
</comment>
<evidence type="ECO:0000256" key="7">
    <source>
        <dbReference type="SAM" id="Coils"/>
    </source>
</evidence>
<feature type="coiled-coil region" evidence="7">
    <location>
        <begin position="243"/>
        <end position="378"/>
    </location>
</feature>
<evidence type="ECO:0000313" key="10">
    <source>
        <dbReference type="Proteomes" id="UP000585474"/>
    </source>
</evidence>
<dbReference type="PANTHER" id="PTHR31246">
    <property type="entry name" value="MICROTUBULE-ASSOCIATED PROTEIN 70-2"/>
    <property type="match status" value="1"/>
</dbReference>
<evidence type="ECO:0000256" key="6">
    <source>
        <dbReference type="ARBA" id="ARBA00023212"/>
    </source>
</evidence>
<dbReference type="InterPro" id="IPR009768">
    <property type="entry name" value="MAP70"/>
</dbReference>
<gene>
    <name evidence="9" type="ORF">Acr_00g0069110</name>
</gene>
<dbReference type="EMBL" id="BJWL01000350">
    <property type="protein sequence ID" value="GFS40523.1"/>
    <property type="molecule type" value="Genomic_DNA"/>
</dbReference>
<feature type="region of interest" description="Disordered" evidence="8">
    <location>
        <begin position="608"/>
        <end position="639"/>
    </location>
</feature>
<keyword evidence="4" id="KW-0493">Microtubule</keyword>
<keyword evidence="3" id="KW-0963">Cytoplasm</keyword>
<keyword evidence="10" id="KW-1185">Reference proteome</keyword>
<evidence type="ECO:0000256" key="1">
    <source>
        <dbReference type="ARBA" id="ARBA00004245"/>
    </source>
</evidence>
<dbReference type="GO" id="GO:0007010">
    <property type="term" value="P:cytoskeleton organization"/>
    <property type="evidence" value="ECO:0007669"/>
    <property type="project" value="InterPro"/>
</dbReference>
<feature type="region of interest" description="Disordered" evidence="8">
    <location>
        <begin position="410"/>
        <end position="431"/>
    </location>
</feature>
<comment type="caution">
    <text evidence="9">The sequence shown here is derived from an EMBL/GenBank/DDBJ whole genome shotgun (WGS) entry which is preliminary data.</text>
</comment>
<organism evidence="9 10">
    <name type="scientific">Actinidia rufa</name>
    <dbReference type="NCBI Taxonomy" id="165716"/>
    <lineage>
        <taxon>Eukaryota</taxon>
        <taxon>Viridiplantae</taxon>
        <taxon>Streptophyta</taxon>
        <taxon>Embryophyta</taxon>
        <taxon>Tracheophyta</taxon>
        <taxon>Spermatophyta</taxon>
        <taxon>Magnoliopsida</taxon>
        <taxon>eudicotyledons</taxon>
        <taxon>Gunneridae</taxon>
        <taxon>Pentapetalae</taxon>
        <taxon>asterids</taxon>
        <taxon>Ericales</taxon>
        <taxon>Actinidiaceae</taxon>
        <taxon>Actinidia</taxon>
    </lineage>
</organism>
<comment type="similarity">
    <text evidence="2">Belongs to the MAP70 family.</text>
</comment>
<evidence type="ECO:0000256" key="5">
    <source>
        <dbReference type="ARBA" id="ARBA00023054"/>
    </source>
</evidence>
<feature type="compositionally biased region" description="Polar residues" evidence="8">
    <location>
        <begin position="620"/>
        <end position="639"/>
    </location>
</feature>
<feature type="coiled-coil region" evidence="7">
    <location>
        <begin position="191"/>
        <end position="218"/>
    </location>
</feature>
<evidence type="ECO:0000256" key="3">
    <source>
        <dbReference type="ARBA" id="ARBA00022490"/>
    </source>
</evidence>
<evidence type="ECO:0000256" key="8">
    <source>
        <dbReference type="SAM" id="MobiDB-lite"/>
    </source>
</evidence>
<evidence type="ECO:0000313" key="9">
    <source>
        <dbReference type="EMBL" id="GFS40523.1"/>
    </source>
</evidence>
<evidence type="ECO:0000256" key="4">
    <source>
        <dbReference type="ARBA" id="ARBA00022701"/>
    </source>
</evidence>
<keyword evidence="6" id="KW-0206">Cytoskeleton</keyword>